<dbReference type="STRING" id="321339.SAMN05444340_11370"/>
<evidence type="ECO:0000313" key="1">
    <source>
        <dbReference type="EMBL" id="SDY64980.1"/>
    </source>
</evidence>
<accession>A0A1H3LL03</accession>
<dbReference type="AlphaFoldDB" id="A0A1H3LL03"/>
<evidence type="ECO:0000313" key="2">
    <source>
        <dbReference type="Proteomes" id="UP000199286"/>
    </source>
</evidence>
<reference evidence="1 2" key="1">
    <citation type="submission" date="2016-10" db="EMBL/GenBank/DDBJ databases">
        <authorList>
            <person name="de Groot N.N."/>
        </authorList>
    </citation>
    <scope>NUCLEOTIDE SEQUENCE [LARGE SCALE GENOMIC DNA]</scope>
    <source>
        <strain evidence="1 2">DSM 26880</strain>
    </source>
</reference>
<gene>
    <name evidence="1" type="ORF">SAMN05444340_11370</name>
</gene>
<dbReference type="Proteomes" id="UP000199286">
    <property type="component" value="Unassembled WGS sequence"/>
</dbReference>
<organism evidence="1 2">
    <name type="scientific">Citreimonas salinaria</name>
    <dbReference type="NCBI Taxonomy" id="321339"/>
    <lineage>
        <taxon>Bacteria</taxon>
        <taxon>Pseudomonadati</taxon>
        <taxon>Pseudomonadota</taxon>
        <taxon>Alphaproteobacteria</taxon>
        <taxon>Rhodobacterales</taxon>
        <taxon>Roseobacteraceae</taxon>
        <taxon>Citreimonas</taxon>
    </lineage>
</organism>
<dbReference type="EMBL" id="FNPF01000013">
    <property type="protein sequence ID" value="SDY64980.1"/>
    <property type="molecule type" value="Genomic_DNA"/>
</dbReference>
<name>A0A1H3LL03_9RHOB</name>
<sequence>MAEPGDSALATGAEALESFALEACELGVSLSFRAPSAVRKLLGCVLSGWADAPIPDADPTIRVSAGPRFALGSAHYVPARDYSDPVALLNELLIAMAHGVKAQRPDLVLLHGAAFEDPAGAQVVFGEKKAGKSVMTADRAARGALIYADDILLWSPKAMTFAGLGMSPRLRRPVAETILERLGRRSFIAGQHTCYLAAGALRLAPAGRSFAADRVFDLRPRDGMRPVRFYNVRTRIAQHRIC</sequence>
<protein>
    <submittedName>
        <fullName evidence="1">Uncharacterized protein</fullName>
    </submittedName>
</protein>
<proteinExistence type="predicted"/>
<dbReference type="OrthoDB" id="5771032at2"/>
<dbReference type="RefSeq" id="WP_089884341.1">
    <property type="nucleotide sequence ID" value="NZ_FNPF01000013.1"/>
</dbReference>
<keyword evidence="2" id="KW-1185">Reference proteome</keyword>